<dbReference type="InterPro" id="IPR013087">
    <property type="entry name" value="Znf_C2H2_type"/>
</dbReference>
<keyword evidence="1" id="KW-0479">Metal-binding</keyword>
<organism evidence="3 4">
    <name type="scientific">Thelohanellus kitauei</name>
    <name type="common">Myxosporean</name>
    <dbReference type="NCBI Taxonomy" id="669202"/>
    <lineage>
        <taxon>Eukaryota</taxon>
        <taxon>Metazoa</taxon>
        <taxon>Cnidaria</taxon>
        <taxon>Myxozoa</taxon>
        <taxon>Myxosporea</taxon>
        <taxon>Bivalvulida</taxon>
        <taxon>Platysporina</taxon>
        <taxon>Myxobolidae</taxon>
        <taxon>Thelohanellus</taxon>
    </lineage>
</organism>
<protein>
    <recommendedName>
        <fullName evidence="2">C2H2-type domain-containing protein</fullName>
    </recommendedName>
</protein>
<keyword evidence="1" id="KW-0862">Zinc</keyword>
<dbReference type="AlphaFoldDB" id="A0A0C2MD55"/>
<dbReference type="SUPFAM" id="SSF57667">
    <property type="entry name" value="beta-beta-alpha zinc fingers"/>
    <property type="match status" value="1"/>
</dbReference>
<keyword evidence="1" id="KW-0863">Zinc-finger</keyword>
<accession>A0A0C2MD55</accession>
<evidence type="ECO:0000256" key="1">
    <source>
        <dbReference type="PROSITE-ProRule" id="PRU00042"/>
    </source>
</evidence>
<evidence type="ECO:0000259" key="2">
    <source>
        <dbReference type="PROSITE" id="PS50157"/>
    </source>
</evidence>
<comment type="caution">
    <text evidence="3">The sequence shown here is derived from an EMBL/GenBank/DDBJ whole genome shotgun (WGS) entry which is preliminary data.</text>
</comment>
<dbReference type="Gene3D" id="3.30.160.60">
    <property type="entry name" value="Classic Zinc Finger"/>
    <property type="match status" value="1"/>
</dbReference>
<dbReference type="Proteomes" id="UP000031668">
    <property type="component" value="Unassembled WGS sequence"/>
</dbReference>
<dbReference type="OrthoDB" id="6077919at2759"/>
<sequence>MVVLNNDECVVIPNLEADPELKKEENTNELDLLFNNDRLAQVNIIPSNENINKAETSKVGEFKSEKVEVEKIRKKIRPQKTIPEKFFNCSIKGCGKAFSTSSGLKRHSNLFGILKLIQMKSLFTVLNAVSNVAFGTIS</sequence>
<reference evidence="3 4" key="1">
    <citation type="journal article" date="2014" name="Genome Biol. Evol.">
        <title>The genome of the myxosporean Thelohanellus kitauei shows adaptations to nutrient acquisition within its fish host.</title>
        <authorList>
            <person name="Yang Y."/>
            <person name="Xiong J."/>
            <person name="Zhou Z."/>
            <person name="Huo F."/>
            <person name="Miao W."/>
            <person name="Ran C."/>
            <person name="Liu Y."/>
            <person name="Zhang J."/>
            <person name="Feng J."/>
            <person name="Wang M."/>
            <person name="Wang M."/>
            <person name="Wang L."/>
            <person name="Yao B."/>
        </authorList>
    </citation>
    <scope>NUCLEOTIDE SEQUENCE [LARGE SCALE GENOMIC DNA]</scope>
    <source>
        <strain evidence="3">Wuqing</strain>
    </source>
</reference>
<keyword evidence="4" id="KW-1185">Reference proteome</keyword>
<evidence type="ECO:0000313" key="4">
    <source>
        <dbReference type="Proteomes" id="UP000031668"/>
    </source>
</evidence>
<dbReference type="PROSITE" id="PS50157">
    <property type="entry name" value="ZINC_FINGER_C2H2_2"/>
    <property type="match status" value="1"/>
</dbReference>
<dbReference type="EMBL" id="JWZT01004017">
    <property type="protein sequence ID" value="KII65086.1"/>
    <property type="molecule type" value="Genomic_DNA"/>
</dbReference>
<dbReference type="InterPro" id="IPR036236">
    <property type="entry name" value="Znf_C2H2_sf"/>
</dbReference>
<name>A0A0C2MD55_THEKT</name>
<evidence type="ECO:0000313" key="3">
    <source>
        <dbReference type="EMBL" id="KII65086.1"/>
    </source>
</evidence>
<dbReference type="GO" id="GO:0008270">
    <property type="term" value="F:zinc ion binding"/>
    <property type="evidence" value="ECO:0007669"/>
    <property type="project" value="UniProtKB-KW"/>
</dbReference>
<feature type="domain" description="C2H2-type" evidence="2">
    <location>
        <begin position="87"/>
        <end position="107"/>
    </location>
</feature>
<gene>
    <name evidence="3" type="ORF">RF11_15906</name>
</gene>
<proteinExistence type="predicted"/>